<reference evidence="1" key="1">
    <citation type="submission" date="2014-11" db="EMBL/GenBank/DDBJ databases">
        <authorList>
            <person name="Amaro Gonzalez C."/>
        </authorList>
    </citation>
    <scope>NUCLEOTIDE SEQUENCE</scope>
</reference>
<proteinExistence type="predicted"/>
<name>A0A0E9R4R1_ANGAN</name>
<dbReference type="AlphaFoldDB" id="A0A0E9R4R1"/>
<organism evidence="1">
    <name type="scientific">Anguilla anguilla</name>
    <name type="common">European freshwater eel</name>
    <name type="synonym">Muraena anguilla</name>
    <dbReference type="NCBI Taxonomy" id="7936"/>
    <lineage>
        <taxon>Eukaryota</taxon>
        <taxon>Metazoa</taxon>
        <taxon>Chordata</taxon>
        <taxon>Craniata</taxon>
        <taxon>Vertebrata</taxon>
        <taxon>Euteleostomi</taxon>
        <taxon>Actinopterygii</taxon>
        <taxon>Neopterygii</taxon>
        <taxon>Teleostei</taxon>
        <taxon>Anguilliformes</taxon>
        <taxon>Anguillidae</taxon>
        <taxon>Anguilla</taxon>
    </lineage>
</organism>
<sequence length="38" mass="4656">MFYSKDLKENPYDICFGSRVLTWQTEMKFGQNRYWGTD</sequence>
<dbReference type="EMBL" id="GBXM01084845">
    <property type="protein sequence ID" value="JAH23732.1"/>
    <property type="molecule type" value="Transcribed_RNA"/>
</dbReference>
<reference evidence="1" key="2">
    <citation type="journal article" date="2015" name="Fish Shellfish Immunol.">
        <title>Early steps in the European eel (Anguilla anguilla)-Vibrio vulnificus interaction in the gills: Role of the RtxA13 toxin.</title>
        <authorList>
            <person name="Callol A."/>
            <person name="Pajuelo D."/>
            <person name="Ebbesson L."/>
            <person name="Teles M."/>
            <person name="MacKenzie S."/>
            <person name="Amaro C."/>
        </authorList>
    </citation>
    <scope>NUCLEOTIDE SEQUENCE</scope>
</reference>
<evidence type="ECO:0000313" key="1">
    <source>
        <dbReference type="EMBL" id="JAH23732.1"/>
    </source>
</evidence>
<protein>
    <submittedName>
        <fullName evidence="1">Uncharacterized protein</fullName>
    </submittedName>
</protein>
<accession>A0A0E9R4R1</accession>